<dbReference type="AlphaFoldDB" id="A0A0K1PTY8"/>
<sequence length="87" mass="9567">MTRPAIPEAVTTPPPPLPPRIRRTLELVYGVEGVTAARVWHWPGRVSVGVRPAMLSAPSELLRRVESAVAGLREPDETWDFGLLDSD</sequence>
<reference evidence="1 2" key="1">
    <citation type="submission" date="2015-08" db="EMBL/GenBank/DDBJ databases">
        <authorList>
            <person name="Babu N.S."/>
            <person name="Beckwith C.J."/>
            <person name="Beseler K.G."/>
            <person name="Brison A."/>
            <person name="Carone J.V."/>
            <person name="Caskin T.P."/>
            <person name="Diamond M."/>
            <person name="Durham M.E."/>
            <person name="Foxe J.M."/>
            <person name="Go M."/>
            <person name="Henderson B.A."/>
            <person name="Jones I.B."/>
            <person name="McGettigan J.A."/>
            <person name="Micheletti S.J."/>
            <person name="Nasrallah M.E."/>
            <person name="Ortiz D."/>
            <person name="Piller C.R."/>
            <person name="Privatt S.R."/>
            <person name="Schneider S.L."/>
            <person name="Sharp S."/>
            <person name="Smith T.C."/>
            <person name="Stanton J.D."/>
            <person name="Ullery H.E."/>
            <person name="Wilson R.J."/>
            <person name="Serrano M.G."/>
            <person name="Buck G."/>
            <person name="Lee V."/>
            <person name="Wang Y."/>
            <person name="Carvalho R."/>
            <person name="Voegtly L."/>
            <person name="Shi R."/>
            <person name="Duckworth R."/>
            <person name="Johnson A."/>
            <person name="Loviza R."/>
            <person name="Walstead R."/>
            <person name="Shah Z."/>
            <person name="Kiflezghi M."/>
            <person name="Wade K."/>
            <person name="Ball S.L."/>
            <person name="Bradley K.W."/>
            <person name="Asai D.J."/>
            <person name="Bowman C.A."/>
            <person name="Russell D.A."/>
            <person name="Pope W.H."/>
            <person name="Jacobs-Sera D."/>
            <person name="Hendrix R.W."/>
            <person name="Hatfull G.F."/>
        </authorList>
    </citation>
    <scope>NUCLEOTIDE SEQUENCE [LARGE SCALE GENOMIC DNA]</scope>
    <source>
        <strain evidence="1 2">DSM 27648</strain>
    </source>
</reference>
<evidence type="ECO:0000313" key="2">
    <source>
        <dbReference type="Proteomes" id="UP000064967"/>
    </source>
</evidence>
<keyword evidence="2" id="KW-1185">Reference proteome</keyword>
<dbReference type="Proteomes" id="UP000064967">
    <property type="component" value="Chromosome"/>
</dbReference>
<dbReference type="EMBL" id="CP012333">
    <property type="protein sequence ID" value="AKU96826.1"/>
    <property type="molecule type" value="Genomic_DNA"/>
</dbReference>
<accession>A0A0K1PTY8</accession>
<dbReference type="RefSeq" id="WP_146648059.1">
    <property type="nucleotide sequence ID" value="NZ_CP012333.1"/>
</dbReference>
<gene>
    <name evidence="1" type="ORF">AKJ09_03490</name>
</gene>
<dbReference type="KEGG" id="llu:AKJ09_03490"/>
<evidence type="ECO:0000313" key="1">
    <source>
        <dbReference type="EMBL" id="AKU96826.1"/>
    </source>
</evidence>
<dbReference type="STRING" id="1391654.AKJ09_03490"/>
<protein>
    <submittedName>
        <fullName evidence="1">Uncharacterized protein</fullName>
    </submittedName>
</protein>
<name>A0A0K1PTY8_9BACT</name>
<proteinExistence type="predicted"/>
<organism evidence="1 2">
    <name type="scientific">Labilithrix luteola</name>
    <dbReference type="NCBI Taxonomy" id="1391654"/>
    <lineage>
        <taxon>Bacteria</taxon>
        <taxon>Pseudomonadati</taxon>
        <taxon>Myxococcota</taxon>
        <taxon>Polyangia</taxon>
        <taxon>Polyangiales</taxon>
        <taxon>Labilitrichaceae</taxon>
        <taxon>Labilithrix</taxon>
    </lineage>
</organism>